<keyword evidence="2" id="KW-0328">Glycosyltransferase</keyword>
<protein>
    <recommendedName>
        <fullName evidence="4">Glycosyltransferase 2-like domain-containing protein</fullName>
    </recommendedName>
</protein>
<dbReference type="InterPro" id="IPR029044">
    <property type="entry name" value="Nucleotide-diphossugar_trans"/>
</dbReference>
<gene>
    <name evidence="5" type="ORF">GCM10022399_33050</name>
</gene>
<proteinExistence type="inferred from homology"/>
<evidence type="ECO:0000313" key="5">
    <source>
        <dbReference type="EMBL" id="GAA3713713.1"/>
    </source>
</evidence>
<dbReference type="Proteomes" id="UP001501468">
    <property type="component" value="Unassembled WGS sequence"/>
</dbReference>
<dbReference type="SUPFAM" id="SSF53448">
    <property type="entry name" value="Nucleotide-diphospho-sugar transferases"/>
    <property type="match status" value="1"/>
</dbReference>
<feature type="domain" description="Glycosyltransferase 2-like" evidence="4">
    <location>
        <begin position="5"/>
        <end position="133"/>
    </location>
</feature>
<dbReference type="InterPro" id="IPR001173">
    <property type="entry name" value="Glyco_trans_2-like"/>
</dbReference>
<dbReference type="PANTHER" id="PTHR43685:SF5">
    <property type="entry name" value="GLYCOSYLTRANSFERASE EPSE-RELATED"/>
    <property type="match status" value="1"/>
</dbReference>
<dbReference type="RefSeq" id="WP_344948983.1">
    <property type="nucleotide sequence ID" value="NZ_BAABDC010000005.1"/>
</dbReference>
<evidence type="ECO:0000313" key="6">
    <source>
        <dbReference type="Proteomes" id="UP001501468"/>
    </source>
</evidence>
<comment type="similarity">
    <text evidence="1">Belongs to the glycosyltransferase 2 family.</text>
</comment>
<dbReference type="PANTHER" id="PTHR43685">
    <property type="entry name" value="GLYCOSYLTRANSFERASE"/>
    <property type="match status" value="1"/>
</dbReference>
<accession>A0ABP7E5D3</accession>
<evidence type="ECO:0000256" key="2">
    <source>
        <dbReference type="ARBA" id="ARBA00022676"/>
    </source>
</evidence>
<dbReference type="Gene3D" id="3.90.550.10">
    <property type="entry name" value="Spore Coat Polysaccharide Biosynthesis Protein SpsA, Chain A"/>
    <property type="match status" value="1"/>
</dbReference>
<dbReference type="Pfam" id="PF00535">
    <property type="entry name" value="Glycos_transf_2"/>
    <property type="match status" value="1"/>
</dbReference>
<dbReference type="EMBL" id="BAABDC010000005">
    <property type="protein sequence ID" value="GAA3713713.1"/>
    <property type="molecule type" value="Genomic_DNA"/>
</dbReference>
<sequence length="354" mass="39948">MSTVSVFIPCYRYGHFLEAAVSSVIDDQPGVDVRVLIIDDASPDGSAAVAKEIASRRPEVEVVVHDFNRGNIATFNEGLEWADGDYCMLLSADDRATPGALGRARDLLDAHPEVGFVYGHACWVPDGVPLPMARTRSRGWYVWPGQRWLEHCYRQAENPISTPTTVVRTSFHREVGGYDAQLSKAADMELFMRMAAHADVGFVRGVDQAYYRLHGDNMSMDVTELMDLRQRRSVFEVVIERHGDRIADTHRLSDMVHRQLAREALWAAGRVSGRGRLRGSEVGRVLTGGGVPEPEQDIDELLEFAVDCWPAVEQVRLYRTLSSGRRLGPGDVQFLLHQKGQWWLRRRRWNHRGV</sequence>
<evidence type="ECO:0000256" key="3">
    <source>
        <dbReference type="ARBA" id="ARBA00022679"/>
    </source>
</evidence>
<reference evidence="6" key="1">
    <citation type="journal article" date="2019" name="Int. J. Syst. Evol. Microbiol.">
        <title>The Global Catalogue of Microorganisms (GCM) 10K type strain sequencing project: providing services to taxonomists for standard genome sequencing and annotation.</title>
        <authorList>
            <consortium name="The Broad Institute Genomics Platform"/>
            <consortium name="The Broad Institute Genome Sequencing Center for Infectious Disease"/>
            <person name="Wu L."/>
            <person name="Ma J."/>
        </authorList>
    </citation>
    <scope>NUCLEOTIDE SEQUENCE [LARGE SCALE GENOMIC DNA]</scope>
    <source>
        <strain evidence="6">JCM 17125</strain>
    </source>
</reference>
<evidence type="ECO:0000259" key="4">
    <source>
        <dbReference type="Pfam" id="PF00535"/>
    </source>
</evidence>
<keyword evidence="6" id="KW-1185">Reference proteome</keyword>
<evidence type="ECO:0000256" key="1">
    <source>
        <dbReference type="ARBA" id="ARBA00006739"/>
    </source>
</evidence>
<organism evidence="5 6">
    <name type="scientific">Terrabacter ginsenosidimutans</name>
    <dbReference type="NCBI Taxonomy" id="490575"/>
    <lineage>
        <taxon>Bacteria</taxon>
        <taxon>Bacillati</taxon>
        <taxon>Actinomycetota</taxon>
        <taxon>Actinomycetes</taxon>
        <taxon>Micrococcales</taxon>
        <taxon>Intrasporangiaceae</taxon>
        <taxon>Terrabacter</taxon>
    </lineage>
</organism>
<name>A0ABP7E5D3_9MICO</name>
<comment type="caution">
    <text evidence="5">The sequence shown here is derived from an EMBL/GenBank/DDBJ whole genome shotgun (WGS) entry which is preliminary data.</text>
</comment>
<keyword evidence="3" id="KW-0808">Transferase</keyword>
<dbReference type="InterPro" id="IPR050834">
    <property type="entry name" value="Glycosyltransf_2"/>
</dbReference>